<sequence length="143" mass="15858">MTEAWVTLATTDGYAVGALVLAQSLKASMTTKKLHCMVTTAVSQPLLEELRAVYDAVTTVNVFDSGDSVNLGLIGRPDLGVTFTKIHCWRLTQYTKCVFLDADCLVGIFKFRLLKFTIALYCCCLKKDLLLLNHFASQIFLLL</sequence>
<reference evidence="1 2" key="2">
    <citation type="submission" date="2018-11" db="EMBL/GenBank/DDBJ databases">
        <authorList>
            <consortium name="Pathogen Informatics"/>
        </authorList>
    </citation>
    <scope>NUCLEOTIDE SEQUENCE [LARGE SCALE GENOMIC DNA]</scope>
</reference>
<dbReference type="InterPro" id="IPR050587">
    <property type="entry name" value="GNT1/Glycosyltrans_8"/>
</dbReference>
<keyword evidence="2" id="KW-1185">Reference proteome</keyword>
<dbReference type="EMBL" id="UYWY01007090">
    <property type="protein sequence ID" value="VDM30048.1"/>
    <property type="molecule type" value="Genomic_DNA"/>
</dbReference>
<dbReference type="SUPFAM" id="SSF53448">
    <property type="entry name" value="Nucleotide-diphospho-sugar transferases"/>
    <property type="match status" value="1"/>
</dbReference>
<evidence type="ECO:0000313" key="1">
    <source>
        <dbReference type="EMBL" id="VDM30048.1"/>
    </source>
</evidence>
<dbReference type="Proteomes" id="UP000050794">
    <property type="component" value="Unassembled WGS sequence"/>
</dbReference>
<dbReference type="AlphaFoldDB" id="A0A183U761"/>
<dbReference type="WBParaSite" id="TCNE_0000433101-mRNA-1">
    <property type="protein sequence ID" value="TCNE_0000433101-mRNA-1"/>
    <property type="gene ID" value="TCNE_0000433101"/>
</dbReference>
<protein>
    <submittedName>
        <fullName evidence="3">Glycogenin-1</fullName>
    </submittedName>
</protein>
<evidence type="ECO:0000313" key="2">
    <source>
        <dbReference type="Proteomes" id="UP000050794"/>
    </source>
</evidence>
<dbReference type="InterPro" id="IPR029044">
    <property type="entry name" value="Nucleotide-diphossugar_trans"/>
</dbReference>
<proteinExistence type="predicted"/>
<evidence type="ECO:0000313" key="3">
    <source>
        <dbReference type="WBParaSite" id="TCNE_0000433101-mRNA-1"/>
    </source>
</evidence>
<name>A0A183U761_TOXCA</name>
<dbReference type="PANTHER" id="PTHR11183">
    <property type="entry name" value="GLYCOGENIN SUBFAMILY MEMBER"/>
    <property type="match status" value="1"/>
</dbReference>
<dbReference type="Gene3D" id="3.90.550.10">
    <property type="entry name" value="Spore Coat Polysaccharide Biosynthesis Protein SpsA, Chain A"/>
    <property type="match status" value="1"/>
</dbReference>
<organism evidence="2 3">
    <name type="scientific">Toxocara canis</name>
    <name type="common">Canine roundworm</name>
    <dbReference type="NCBI Taxonomy" id="6265"/>
    <lineage>
        <taxon>Eukaryota</taxon>
        <taxon>Metazoa</taxon>
        <taxon>Ecdysozoa</taxon>
        <taxon>Nematoda</taxon>
        <taxon>Chromadorea</taxon>
        <taxon>Rhabditida</taxon>
        <taxon>Spirurina</taxon>
        <taxon>Ascaridomorpha</taxon>
        <taxon>Ascaridoidea</taxon>
        <taxon>Toxocaridae</taxon>
        <taxon>Toxocara</taxon>
    </lineage>
</organism>
<gene>
    <name evidence="1" type="ORF">TCNE_LOCUS4331</name>
</gene>
<reference evidence="3" key="1">
    <citation type="submission" date="2016-06" db="UniProtKB">
        <authorList>
            <consortium name="WormBaseParasite"/>
        </authorList>
    </citation>
    <scope>IDENTIFICATION</scope>
</reference>
<accession>A0A183U761</accession>